<dbReference type="AlphaFoldDB" id="A0AA38L3E2"/>
<accession>A0AA38L3E2</accession>
<dbReference type="PANTHER" id="PTHR34969:SF1">
    <property type="entry name" value="TH1 DOMAIN-CONTAINING PROTEIN"/>
    <property type="match status" value="1"/>
</dbReference>
<dbReference type="PROSITE" id="PS51757">
    <property type="entry name" value="TH1"/>
    <property type="match status" value="1"/>
</dbReference>
<dbReference type="EMBL" id="JAHRHJ020000007">
    <property type="protein sequence ID" value="KAH9308737.1"/>
    <property type="molecule type" value="Genomic_DNA"/>
</dbReference>
<dbReference type="PANTHER" id="PTHR34969">
    <property type="entry name" value="OS01G0621700 PROTEIN"/>
    <property type="match status" value="1"/>
</dbReference>
<comment type="caution">
    <text evidence="2">The sequence shown here is derived from an EMBL/GenBank/DDBJ whole genome shotgun (WGS) entry which is preliminary data.</text>
</comment>
<organism evidence="2 3">
    <name type="scientific">Taxus chinensis</name>
    <name type="common">Chinese yew</name>
    <name type="synonym">Taxus wallichiana var. chinensis</name>
    <dbReference type="NCBI Taxonomy" id="29808"/>
    <lineage>
        <taxon>Eukaryota</taxon>
        <taxon>Viridiplantae</taxon>
        <taxon>Streptophyta</taxon>
        <taxon>Embryophyta</taxon>
        <taxon>Tracheophyta</taxon>
        <taxon>Spermatophyta</taxon>
        <taxon>Pinopsida</taxon>
        <taxon>Pinidae</taxon>
        <taxon>Conifers II</taxon>
        <taxon>Cupressales</taxon>
        <taxon>Taxaceae</taxon>
        <taxon>Taxus</taxon>
    </lineage>
</organism>
<sequence>MYVYIAAHKRWEATVYTCNILAGEERGNMSRSKEADGANAEMEIEEGLMGSKVRRRTSLYRQYHGDYLNVKSNQNILNLLHKQGDRKVLFADNIVKVIGSGKIKRQVLLISDVAAYLLDAQWGNLKRRIALKAVEKVCLSELSDNFFAIIVPTEYDTLLASSRKTEIVTVLVEAIKKLTDNPLEVVLANRFEYYAASDSIREMSFEEVE</sequence>
<reference evidence="2 3" key="1">
    <citation type="journal article" date="2021" name="Nat. Plants">
        <title>The Taxus genome provides insights into paclitaxel biosynthesis.</title>
        <authorList>
            <person name="Xiong X."/>
            <person name="Gou J."/>
            <person name="Liao Q."/>
            <person name="Li Y."/>
            <person name="Zhou Q."/>
            <person name="Bi G."/>
            <person name="Li C."/>
            <person name="Du R."/>
            <person name="Wang X."/>
            <person name="Sun T."/>
            <person name="Guo L."/>
            <person name="Liang H."/>
            <person name="Lu P."/>
            <person name="Wu Y."/>
            <person name="Zhang Z."/>
            <person name="Ro D.K."/>
            <person name="Shang Y."/>
            <person name="Huang S."/>
            <person name="Yan J."/>
        </authorList>
    </citation>
    <scope>NUCLEOTIDE SEQUENCE [LARGE SCALE GENOMIC DNA]</scope>
    <source>
        <strain evidence="2">Ta-2019</strain>
    </source>
</reference>
<proteinExistence type="predicted"/>
<evidence type="ECO:0000259" key="1">
    <source>
        <dbReference type="PROSITE" id="PS51757"/>
    </source>
</evidence>
<name>A0AA38L3E2_TAXCH</name>
<keyword evidence="3" id="KW-1185">Reference proteome</keyword>
<evidence type="ECO:0000313" key="2">
    <source>
        <dbReference type="EMBL" id="KAH9308737.1"/>
    </source>
</evidence>
<dbReference type="OMA" id="RITHKAK"/>
<feature type="non-terminal residue" evidence="2">
    <location>
        <position position="1"/>
    </location>
</feature>
<evidence type="ECO:0000313" key="3">
    <source>
        <dbReference type="Proteomes" id="UP000824469"/>
    </source>
</evidence>
<dbReference type="GO" id="GO:0003774">
    <property type="term" value="F:cytoskeletal motor activity"/>
    <property type="evidence" value="ECO:0007669"/>
    <property type="project" value="InterPro"/>
</dbReference>
<dbReference type="Proteomes" id="UP000824469">
    <property type="component" value="Unassembled WGS sequence"/>
</dbReference>
<dbReference type="InterPro" id="IPR010926">
    <property type="entry name" value="Myosin_TH1"/>
</dbReference>
<gene>
    <name evidence="2" type="ORF">KI387_036648</name>
</gene>
<dbReference type="Pfam" id="PF06017">
    <property type="entry name" value="Myosin_TH1"/>
    <property type="match status" value="1"/>
</dbReference>
<protein>
    <recommendedName>
        <fullName evidence="1">TH1 domain-containing protein</fullName>
    </recommendedName>
</protein>
<dbReference type="GO" id="GO:0016459">
    <property type="term" value="C:myosin complex"/>
    <property type="evidence" value="ECO:0007669"/>
    <property type="project" value="InterPro"/>
</dbReference>
<feature type="domain" description="TH1" evidence="1">
    <location>
        <begin position="52"/>
        <end position="209"/>
    </location>
</feature>